<keyword evidence="2" id="KW-1185">Reference proteome</keyword>
<dbReference type="Pfam" id="PF07277">
    <property type="entry name" value="SapC"/>
    <property type="match status" value="1"/>
</dbReference>
<comment type="caution">
    <text evidence="1">The sequence shown here is derived from an EMBL/GenBank/DDBJ whole genome shotgun (WGS) entry which is preliminary data.</text>
</comment>
<protein>
    <submittedName>
        <fullName evidence="1">SapC family protein</fullName>
    </submittedName>
</protein>
<dbReference type="Proteomes" id="UP001240639">
    <property type="component" value="Unassembled WGS sequence"/>
</dbReference>
<dbReference type="RefSeq" id="WP_278328394.1">
    <property type="nucleotide sequence ID" value="NZ_JAVAIM010000001.1"/>
</dbReference>
<accession>A0ABT9HQX1</accession>
<dbReference type="InterPro" id="IPR010836">
    <property type="entry name" value="SapC"/>
</dbReference>
<evidence type="ECO:0000313" key="1">
    <source>
        <dbReference type="EMBL" id="MDP4575535.1"/>
    </source>
</evidence>
<evidence type="ECO:0000313" key="2">
    <source>
        <dbReference type="Proteomes" id="UP001240639"/>
    </source>
</evidence>
<organism evidence="1 2">
    <name type="scientific">Qipengyuania profundimaris</name>
    <dbReference type="NCBI Taxonomy" id="3067652"/>
    <lineage>
        <taxon>Bacteria</taxon>
        <taxon>Pseudomonadati</taxon>
        <taxon>Pseudomonadota</taxon>
        <taxon>Alphaproteobacteria</taxon>
        <taxon>Sphingomonadales</taxon>
        <taxon>Erythrobacteraceae</taxon>
        <taxon>Qipengyuania</taxon>
    </lineage>
</organism>
<gene>
    <name evidence="1" type="ORF">Q9K02_10340</name>
</gene>
<sequence>MASAPQPNLPLFYNDLMPLNSNDHADLKTRPVDLAPWLSKQHAVPLTVDEFVQAQRQLPIVFSAGDSPLPLALFALNEGVNTYVDETGKVTEPVYLPAYIRRYPFMLARLRPDAEELSLCFDPTADSVGEFDDGERLFDDKEPSQATKGILEFCESFEQAGQRTQAFMTEIKDAGLLMDGEVSIQRPGEDKPFIYRGFQMVNAEKLRELRGDQLRKWNESGLLQLIFAHLFSLEQMRVLFARQTNQGTAPQPQAQLNGVDGSTTA</sequence>
<reference evidence="1 2" key="1">
    <citation type="submission" date="2023-08" db="EMBL/GenBank/DDBJ databases">
        <title>genomic of G39.</title>
        <authorList>
            <person name="Wang Y."/>
        </authorList>
    </citation>
    <scope>NUCLEOTIDE SEQUENCE [LARGE SCALE GENOMIC DNA]</scope>
    <source>
        <strain evidence="1 2">G39</strain>
    </source>
</reference>
<name>A0ABT9HQX1_9SPHN</name>
<proteinExistence type="predicted"/>
<dbReference type="EMBL" id="JAVAIM010000001">
    <property type="protein sequence ID" value="MDP4575535.1"/>
    <property type="molecule type" value="Genomic_DNA"/>
</dbReference>